<dbReference type="GO" id="GO:0048193">
    <property type="term" value="P:Golgi vesicle transport"/>
    <property type="evidence" value="ECO:0007669"/>
    <property type="project" value="InterPro"/>
</dbReference>
<comment type="subcellular location">
    <subcellularLocation>
        <location evidence="8">Golgi apparatus</location>
        <location evidence="8">trans-Golgi network membrane</location>
        <topology evidence="8">Single-pass type IV membrane protein</topology>
    </subcellularLocation>
</comment>
<proteinExistence type="inferred from homology"/>
<evidence type="ECO:0000256" key="7">
    <source>
        <dbReference type="ARBA" id="ARBA00023136"/>
    </source>
</evidence>
<dbReference type="SUPFAM" id="SSF58038">
    <property type="entry name" value="SNARE fusion complex"/>
    <property type="match status" value="1"/>
</dbReference>
<dbReference type="PANTHER" id="PTHR12791">
    <property type="entry name" value="GOLGI SNARE BET1-RELATED"/>
    <property type="match status" value="1"/>
</dbReference>
<sequence>MAGASDPFEVVQEEARHSLLEVSAQLRRWHELRSSGSSSDAAEASRLRASISRSLAELRLDLSDLHSTVDIAARDPAKYGLKPHEVASRRKFVAEAQAEAQRAQAELEGEGSGAKGEAKGAAKGERQGLLGASCSSSSSPAEPAEPMGKSWAVRKENHAMVAAQQQQQQEQLELQDVELAGLGETVDRLGQMGRSMNEELKAQGRAFDEFTQEVESTRERMRSAVGVMNKMMKNKDRGKFCVIIFLTVVLFILMYAVFS</sequence>
<evidence type="ECO:0000256" key="6">
    <source>
        <dbReference type="ARBA" id="ARBA00023034"/>
    </source>
</evidence>
<evidence type="ECO:0000259" key="11">
    <source>
        <dbReference type="PROSITE" id="PS50192"/>
    </source>
</evidence>
<evidence type="ECO:0000256" key="9">
    <source>
        <dbReference type="SAM" id="MobiDB-lite"/>
    </source>
</evidence>
<protein>
    <recommendedName>
        <fullName evidence="11">t-SNARE coiled-coil homology domain-containing protein</fullName>
    </recommendedName>
</protein>
<feature type="compositionally biased region" description="Basic and acidic residues" evidence="9">
    <location>
        <begin position="116"/>
        <end position="126"/>
    </location>
</feature>
<dbReference type="AlphaFoldDB" id="A0AB34JH47"/>
<keyword evidence="6" id="KW-0333">Golgi apparatus</keyword>
<evidence type="ECO:0000313" key="13">
    <source>
        <dbReference type="Proteomes" id="UP001515480"/>
    </source>
</evidence>
<dbReference type="GO" id="GO:0005794">
    <property type="term" value="C:Golgi apparatus"/>
    <property type="evidence" value="ECO:0007669"/>
    <property type="project" value="UniProtKB-SubCell"/>
</dbReference>
<keyword evidence="4" id="KW-0653">Protein transport</keyword>
<dbReference type="FunFam" id="1.20.58.90:FF:000004">
    <property type="entry name" value="Syntaxin 10"/>
    <property type="match status" value="1"/>
</dbReference>
<dbReference type="InterPro" id="IPR000727">
    <property type="entry name" value="T_SNARE_dom"/>
</dbReference>
<comment type="similarity">
    <text evidence="1">Belongs to the syntaxin family.</text>
</comment>
<dbReference type="PROSITE" id="PS50192">
    <property type="entry name" value="T_SNARE"/>
    <property type="match status" value="1"/>
</dbReference>
<gene>
    <name evidence="12" type="ORF">AB1Y20_023741</name>
</gene>
<feature type="region of interest" description="Disordered" evidence="9">
    <location>
        <begin position="103"/>
        <end position="148"/>
    </location>
</feature>
<keyword evidence="7 10" id="KW-0472">Membrane</keyword>
<dbReference type="Gene3D" id="1.20.58.90">
    <property type="match status" value="1"/>
</dbReference>
<evidence type="ECO:0000256" key="1">
    <source>
        <dbReference type="ARBA" id="ARBA00009063"/>
    </source>
</evidence>
<evidence type="ECO:0000256" key="2">
    <source>
        <dbReference type="ARBA" id="ARBA00022448"/>
    </source>
</evidence>
<feature type="domain" description="T-SNARE coiled-coil homology" evidence="11">
    <location>
        <begin position="169"/>
        <end position="231"/>
    </location>
</feature>
<evidence type="ECO:0000256" key="8">
    <source>
        <dbReference type="ARBA" id="ARBA00037801"/>
    </source>
</evidence>
<dbReference type="InterPro" id="IPR010989">
    <property type="entry name" value="SNARE"/>
</dbReference>
<keyword evidence="3 10" id="KW-0812">Transmembrane</keyword>
<dbReference type="Proteomes" id="UP001515480">
    <property type="component" value="Unassembled WGS sequence"/>
</dbReference>
<feature type="compositionally biased region" description="Low complexity" evidence="9">
    <location>
        <begin position="132"/>
        <end position="146"/>
    </location>
</feature>
<dbReference type="InterPro" id="IPR015260">
    <property type="entry name" value="Syntaxin-6/10/61_N"/>
</dbReference>
<reference evidence="12 13" key="1">
    <citation type="journal article" date="2024" name="Science">
        <title>Giant polyketide synthase enzymes in the biosynthesis of giant marine polyether toxins.</title>
        <authorList>
            <person name="Fallon T.R."/>
            <person name="Shende V.V."/>
            <person name="Wierzbicki I.H."/>
            <person name="Pendleton A.L."/>
            <person name="Watervoot N.F."/>
            <person name="Auber R.P."/>
            <person name="Gonzalez D.J."/>
            <person name="Wisecaver J.H."/>
            <person name="Moore B.S."/>
        </authorList>
    </citation>
    <scope>NUCLEOTIDE SEQUENCE [LARGE SCALE GENOMIC DNA]</scope>
    <source>
        <strain evidence="12 13">12B1</strain>
    </source>
</reference>
<dbReference type="EMBL" id="JBGBPQ010000009">
    <property type="protein sequence ID" value="KAL1520273.1"/>
    <property type="molecule type" value="Genomic_DNA"/>
</dbReference>
<dbReference type="GO" id="GO:0016020">
    <property type="term" value="C:membrane"/>
    <property type="evidence" value="ECO:0007669"/>
    <property type="project" value="InterPro"/>
</dbReference>
<dbReference type="CDD" id="cd15841">
    <property type="entry name" value="SNARE_Qc"/>
    <property type="match status" value="1"/>
</dbReference>
<evidence type="ECO:0000256" key="4">
    <source>
        <dbReference type="ARBA" id="ARBA00022927"/>
    </source>
</evidence>
<accession>A0AB34JH47</accession>
<evidence type="ECO:0000256" key="5">
    <source>
        <dbReference type="ARBA" id="ARBA00022989"/>
    </source>
</evidence>
<dbReference type="GO" id="GO:0015031">
    <property type="term" value="P:protein transport"/>
    <property type="evidence" value="ECO:0007669"/>
    <property type="project" value="UniProtKB-KW"/>
</dbReference>
<dbReference type="SUPFAM" id="SSF47661">
    <property type="entry name" value="t-snare proteins"/>
    <property type="match status" value="1"/>
</dbReference>
<keyword evidence="13" id="KW-1185">Reference proteome</keyword>
<comment type="caution">
    <text evidence="12">The sequence shown here is derived from an EMBL/GenBank/DDBJ whole genome shotgun (WGS) entry which is preliminary data.</text>
</comment>
<keyword evidence="5 10" id="KW-1133">Transmembrane helix</keyword>
<organism evidence="12 13">
    <name type="scientific">Prymnesium parvum</name>
    <name type="common">Toxic golden alga</name>
    <dbReference type="NCBI Taxonomy" id="97485"/>
    <lineage>
        <taxon>Eukaryota</taxon>
        <taxon>Haptista</taxon>
        <taxon>Haptophyta</taxon>
        <taxon>Prymnesiophyceae</taxon>
        <taxon>Prymnesiales</taxon>
        <taxon>Prymnesiaceae</taxon>
        <taxon>Prymnesium</taxon>
    </lineage>
</organism>
<dbReference type="Gene3D" id="1.20.5.110">
    <property type="match status" value="1"/>
</dbReference>
<evidence type="ECO:0000313" key="12">
    <source>
        <dbReference type="EMBL" id="KAL1520273.1"/>
    </source>
</evidence>
<dbReference type="SMART" id="SM00397">
    <property type="entry name" value="t_SNARE"/>
    <property type="match status" value="1"/>
</dbReference>
<evidence type="ECO:0000256" key="3">
    <source>
        <dbReference type="ARBA" id="ARBA00022692"/>
    </source>
</evidence>
<name>A0AB34JH47_PRYPA</name>
<dbReference type="Pfam" id="PF09177">
    <property type="entry name" value="STX6_10_61_N"/>
    <property type="match status" value="1"/>
</dbReference>
<keyword evidence="2" id="KW-0813">Transport</keyword>
<feature type="transmembrane region" description="Helical" evidence="10">
    <location>
        <begin position="240"/>
        <end position="258"/>
    </location>
</feature>
<evidence type="ECO:0000256" key="10">
    <source>
        <dbReference type="SAM" id="Phobius"/>
    </source>
</evidence>